<feature type="domain" description="Zinc finger CGNR" evidence="2">
    <location>
        <begin position="137"/>
        <end position="178"/>
    </location>
</feature>
<dbReference type="SUPFAM" id="SSF160904">
    <property type="entry name" value="Jann2411-like"/>
    <property type="match status" value="1"/>
</dbReference>
<evidence type="ECO:0000259" key="2">
    <source>
        <dbReference type="Pfam" id="PF11706"/>
    </source>
</evidence>
<evidence type="ECO:0000256" key="1">
    <source>
        <dbReference type="SAM" id="MobiDB-lite"/>
    </source>
</evidence>
<dbReference type="InterPro" id="IPR023286">
    <property type="entry name" value="ABATE_dom_sf"/>
</dbReference>
<accession>A0A4R5A4A3</accession>
<evidence type="ECO:0000313" key="3">
    <source>
        <dbReference type="EMBL" id="TDD66733.1"/>
    </source>
</evidence>
<dbReference type="Pfam" id="PF11706">
    <property type="entry name" value="zf-CGNR"/>
    <property type="match status" value="1"/>
</dbReference>
<dbReference type="OrthoDB" id="3531194at2"/>
<dbReference type="InterPro" id="IPR010852">
    <property type="entry name" value="ABATE"/>
</dbReference>
<name>A0A4R5A4A3_9ACTN</name>
<reference evidence="3 4" key="1">
    <citation type="submission" date="2019-02" db="EMBL/GenBank/DDBJ databases">
        <title>Draft genome sequences of novel Actinobacteria.</title>
        <authorList>
            <person name="Sahin N."/>
            <person name="Ay H."/>
            <person name="Saygin H."/>
        </authorList>
    </citation>
    <scope>NUCLEOTIDE SEQUENCE [LARGE SCALE GENOMIC DNA]</scope>
    <source>
        <strain evidence="3 4">8K307</strain>
    </source>
</reference>
<gene>
    <name evidence="3" type="ORF">E1262_21410</name>
</gene>
<sequence>MTPPCCNGIVHFNHYSDEGALLAAAVVNARIDSPADVARLAAEHDVLLERPPTAEDAAGLRRWRTALAGVVDAPTVGERIEALNRLLARGTSHPRISLHNGPPHVHFRPDDVPPERQFAAITAFGLAWFLTQRGLHRLARCAADDCTIAFADVTRNGRQRYCSTRCANRQAVRRHRARPGSTSPAGGPHLRPAPAASGTAGE</sequence>
<feature type="region of interest" description="Disordered" evidence="1">
    <location>
        <begin position="169"/>
        <end position="202"/>
    </location>
</feature>
<organism evidence="3 4">
    <name type="scientific">Jiangella aurantiaca</name>
    <dbReference type="NCBI Taxonomy" id="2530373"/>
    <lineage>
        <taxon>Bacteria</taxon>
        <taxon>Bacillati</taxon>
        <taxon>Actinomycetota</taxon>
        <taxon>Actinomycetes</taxon>
        <taxon>Jiangellales</taxon>
        <taxon>Jiangellaceae</taxon>
        <taxon>Jiangella</taxon>
    </lineage>
</organism>
<dbReference type="AlphaFoldDB" id="A0A4R5A4A3"/>
<dbReference type="InterPro" id="IPR021005">
    <property type="entry name" value="Znf_CGNR"/>
</dbReference>
<keyword evidence="4" id="KW-1185">Reference proteome</keyword>
<dbReference type="Gene3D" id="1.10.3300.10">
    <property type="entry name" value="Jann2411-like domain"/>
    <property type="match status" value="1"/>
</dbReference>
<protein>
    <submittedName>
        <fullName evidence="3">CGNR zinc finger domain-containing protein</fullName>
    </submittedName>
</protein>
<dbReference type="PANTHER" id="PTHR35525">
    <property type="entry name" value="BLL6575 PROTEIN"/>
    <property type="match status" value="1"/>
</dbReference>
<dbReference type="Proteomes" id="UP000295217">
    <property type="component" value="Unassembled WGS sequence"/>
</dbReference>
<evidence type="ECO:0000313" key="4">
    <source>
        <dbReference type="Proteomes" id="UP000295217"/>
    </source>
</evidence>
<proteinExistence type="predicted"/>
<comment type="caution">
    <text evidence="3">The sequence shown here is derived from an EMBL/GenBank/DDBJ whole genome shotgun (WGS) entry which is preliminary data.</text>
</comment>
<dbReference type="EMBL" id="SMLB01000036">
    <property type="protein sequence ID" value="TDD66733.1"/>
    <property type="molecule type" value="Genomic_DNA"/>
</dbReference>
<dbReference type="PANTHER" id="PTHR35525:SF3">
    <property type="entry name" value="BLL6575 PROTEIN"/>
    <property type="match status" value="1"/>
</dbReference>